<keyword evidence="3 4" id="KW-0949">S-adenosyl-L-methionine</keyword>
<evidence type="ECO:0000256" key="5">
    <source>
        <dbReference type="SAM" id="MobiDB-lite"/>
    </source>
</evidence>
<dbReference type="GO" id="GO:0016433">
    <property type="term" value="F:rRNA (adenine) methyltransferase activity"/>
    <property type="evidence" value="ECO:0007669"/>
    <property type="project" value="UniProtKB-UniRule"/>
</dbReference>
<evidence type="ECO:0000313" key="7">
    <source>
        <dbReference type="Proteomes" id="UP000749293"/>
    </source>
</evidence>
<dbReference type="PANTHER" id="PTHR21008:SF1">
    <property type="entry name" value="25S RRNA (ADENINE(2142)-N(1))-METHYLTRANSFERASE"/>
    <property type="match status" value="1"/>
</dbReference>
<name>A0A9P4YRH6_9HYPO</name>
<dbReference type="PANTHER" id="PTHR21008">
    <property type="entry name" value="S-ADENOSYLMETHIONINE SENSOR UPSTREAM OF MTORC1-RELATED"/>
    <property type="match status" value="1"/>
</dbReference>
<dbReference type="EMBL" id="JAANYQ010000017">
    <property type="protein sequence ID" value="KAF4120281.1"/>
    <property type="molecule type" value="Genomic_DNA"/>
</dbReference>
<feature type="compositionally biased region" description="Polar residues" evidence="5">
    <location>
        <begin position="1"/>
        <end position="10"/>
    </location>
</feature>
<comment type="function">
    <text evidence="4">S-adenosyl-L-methionine-dependent methyltransferase that specifically methylates the N(1) position of an adenine present in helix 65 in 25S rRNA.</text>
</comment>
<protein>
    <recommendedName>
        <fullName evidence="4">25S rRNA adenine-N(1) methyltransferase</fullName>
        <ecNumber evidence="4">2.1.1.-</ecNumber>
    </recommendedName>
</protein>
<dbReference type="HAMAP" id="MF_03044">
    <property type="entry name" value="BMT2"/>
    <property type="match status" value="1"/>
</dbReference>
<comment type="subcellular location">
    <subcellularLocation>
        <location evidence="4">Nucleus</location>
        <location evidence="4">Nucleolus</location>
    </subcellularLocation>
</comment>
<sequence length="316" mass="35317">MGSSKKTTLRSLKAGRPPLAKSSRPSMTRKTSRALINNHHQLEKRRLQAAARGDKVEEALMEKEITKFGGIDHYQKASLQGQSHDRGGDTSRVLLGWLPAPRKLLQGQTAGEASDRSSPRLRMLEVGSLSTCNACSTSGIFDVVHIDLNSQEPGIQQQDFMQRPLPRDASERFDIISLSLVVNFVPDAAGRGHMLRRTLDFLHEAKERGSPDNMLNTDSRSSGGDTAVDFFPSLFMVLPRSCLENSRYMTEKKFEDIMKALGYIKLAGKITQKLTYSLWRRELGKYDPTAKFTKKEVNPGRTRNNFAIVLNNLKGP</sequence>
<feature type="binding site" evidence="4">
    <location>
        <position position="127"/>
    </location>
    <ligand>
        <name>S-adenosyl-L-methionine</name>
        <dbReference type="ChEBI" id="CHEBI:59789"/>
    </ligand>
</feature>
<comment type="similarity">
    <text evidence="4">Belongs to the BMT2 family.</text>
</comment>
<dbReference type="AlphaFoldDB" id="A0A9P4YRH6"/>
<feature type="region of interest" description="Disordered" evidence="5">
    <location>
        <begin position="1"/>
        <end position="31"/>
    </location>
</feature>
<dbReference type="OrthoDB" id="5954793at2759"/>
<dbReference type="Proteomes" id="UP000749293">
    <property type="component" value="Unassembled WGS sequence"/>
</dbReference>
<keyword evidence="2 4" id="KW-0808">Transferase</keyword>
<evidence type="ECO:0000256" key="3">
    <source>
        <dbReference type="ARBA" id="ARBA00022691"/>
    </source>
</evidence>
<evidence type="ECO:0000256" key="1">
    <source>
        <dbReference type="ARBA" id="ARBA00022603"/>
    </source>
</evidence>
<evidence type="ECO:0000256" key="2">
    <source>
        <dbReference type="ARBA" id="ARBA00022679"/>
    </source>
</evidence>
<dbReference type="RefSeq" id="XP_035318933.1">
    <property type="nucleotide sequence ID" value="XM_035465058.1"/>
</dbReference>
<keyword evidence="4" id="KW-0539">Nucleus</keyword>
<accession>A0A9P4YRH6</accession>
<proteinExistence type="inferred from homology"/>
<gene>
    <name evidence="6" type="ORF">GMORB2_3082</name>
</gene>
<dbReference type="InterPro" id="IPR021867">
    <property type="entry name" value="Bmt2/SAMTOR"/>
</dbReference>
<evidence type="ECO:0000256" key="4">
    <source>
        <dbReference type="HAMAP-Rule" id="MF_03044"/>
    </source>
</evidence>
<evidence type="ECO:0000313" key="6">
    <source>
        <dbReference type="EMBL" id="KAF4120281.1"/>
    </source>
</evidence>
<dbReference type="GeneID" id="55969310"/>
<keyword evidence="1 4" id="KW-0489">Methyltransferase</keyword>
<feature type="binding site" evidence="4">
    <location>
        <position position="147"/>
    </location>
    <ligand>
        <name>S-adenosyl-L-methionine</name>
        <dbReference type="ChEBI" id="CHEBI:59789"/>
    </ligand>
</feature>
<dbReference type="Pfam" id="PF11968">
    <property type="entry name" value="Bmt2"/>
    <property type="match status" value="1"/>
</dbReference>
<organism evidence="6 7">
    <name type="scientific">Geosmithia morbida</name>
    <dbReference type="NCBI Taxonomy" id="1094350"/>
    <lineage>
        <taxon>Eukaryota</taxon>
        <taxon>Fungi</taxon>
        <taxon>Dikarya</taxon>
        <taxon>Ascomycota</taxon>
        <taxon>Pezizomycotina</taxon>
        <taxon>Sordariomycetes</taxon>
        <taxon>Hypocreomycetidae</taxon>
        <taxon>Hypocreales</taxon>
        <taxon>Bionectriaceae</taxon>
        <taxon>Geosmithia</taxon>
    </lineage>
</organism>
<comment type="caution">
    <text evidence="6">The sequence shown here is derived from an EMBL/GenBank/DDBJ whole genome shotgun (WGS) entry which is preliminary data.</text>
</comment>
<reference evidence="6" key="1">
    <citation type="submission" date="2020-03" db="EMBL/GenBank/DDBJ databases">
        <title>Site-based positive gene gene selection in Geosmithia morbida across the United States reveals a broad range of putative effectors and factors for local host and environmental adapation.</title>
        <authorList>
            <person name="Onufrak A."/>
            <person name="Murdoch R.W."/>
            <person name="Gazis R."/>
            <person name="Huff M."/>
            <person name="Staton M."/>
            <person name="Klingeman W."/>
            <person name="Hadziabdic D."/>
        </authorList>
    </citation>
    <scope>NUCLEOTIDE SEQUENCE</scope>
    <source>
        <strain evidence="6">1262</strain>
    </source>
</reference>
<dbReference type="GO" id="GO:0005730">
    <property type="term" value="C:nucleolus"/>
    <property type="evidence" value="ECO:0007669"/>
    <property type="project" value="UniProtKB-SubCell"/>
</dbReference>
<dbReference type="EC" id="2.1.1.-" evidence="4"/>
<keyword evidence="7" id="KW-1185">Reference proteome</keyword>